<gene>
    <name evidence="3" type="ORF">AXF42_Ash021452</name>
</gene>
<name>A0A2H9ZUB7_9ASPA</name>
<feature type="coiled-coil region" evidence="1">
    <location>
        <begin position="221"/>
        <end position="269"/>
    </location>
</feature>
<keyword evidence="4" id="KW-1185">Reference proteome</keyword>
<dbReference type="EMBL" id="KZ453804">
    <property type="protein sequence ID" value="PKA46892.1"/>
    <property type="molecule type" value="Genomic_DNA"/>
</dbReference>
<dbReference type="AlphaFoldDB" id="A0A2H9ZUB7"/>
<protein>
    <submittedName>
        <fullName evidence="3">Uncharacterized protein</fullName>
    </submittedName>
</protein>
<evidence type="ECO:0000313" key="4">
    <source>
        <dbReference type="Proteomes" id="UP000236161"/>
    </source>
</evidence>
<organism evidence="3 4">
    <name type="scientific">Apostasia shenzhenica</name>
    <dbReference type="NCBI Taxonomy" id="1088818"/>
    <lineage>
        <taxon>Eukaryota</taxon>
        <taxon>Viridiplantae</taxon>
        <taxon>Streptophyta</taxon>
        <taxon>Embryophyta</taxon>
        <taxon>Tracheophyta</taxon>
        <taxon>Spermatophyta</taxon>
        <taxon>Magnoliopsida</taxon>
        <taxon>Liliopsida</taxon>
        <taxon>Asparagales</taxon>
        <taxon>Orchidaceae</taxon>
        <taxon>Apostasioideae</taxon>
        <taxon>Apostasia</taxon>
    </lineage>
</organism>
<evidence type="ECO:0000256" key="1">
    <source>
        <dbReference type="SAM" id="Coils"/>
    </source>
</evidence>
<reference evidence="3 4" key="1">
    <citation type="journal article" date="2017" name="Nature">
        <title>The Apostasia genome and the evolution of orchids.</title>
        <authorList>
            <person name="Zhang G.Q."/>
            <person name="Liu K.W."/>
            <person name="Li Z."/>
            <person name="Lohaus R."/>
            <person name="Hsiao Y.Y."/>
            <person name="Niu S.C."/>
            <person name="Wang J.Y."/>
            <person name="Lin Y.C."/>
            <person name="Xu Q."/>
            <person name="Chen L.J."/>
            <person name="Yoshida K."/>
            <person name="Fujiwara S."/>
            <person name="Wang Z.W."/>
            <person name="Zhang Y.Q."/>
            <person name="Mitsuda N."/>
            <person name="Wang M."/>
            <person name="Liu G.H."/>
            <person name="Pecoraro L."/>
            <person name="Huang H.X."/>
            <person name="Xiao X.J."/>
            <person name="Lin M."/>
            <person name="Wu X.Y."/>
            <person name="Wu W.L."/>
            <person name="Chen Y.Y."/>
            <person name="Chang S.B."/>
            <person name="Sakamoto S."/>
            <person name="Ohme-Takagi M."/>
            <person name="Yagi M."/>
            <person name="Zeng S.J."/>
            <person name="Shen C.Y."/>
            <person name="Yeh C.M."/>
            <person name="Luo Y.B."/>
            <person name="Tsai W.C."/>
            <person name="Van de Peer Y."/>
            <person name="Liu Z.J."/>
        </authorList>
    </citation>
    <scope>NUCLEOTIDE SEQUENCE [LARGE SCALE GENOMIC DNA]</scope>
    <source>
        <strain evidence="4">cv. Shenzhen</strain>
        <tissue evidence="3">Stem</tissue>
    </source>
</reference>
<evidence type="ECO:0000256" key="2">
    <source>
        <dbReference type="SAM" id="MobiDB-lite"/>
    </source>
</evidence>
<keyword evidence="1" id="KW-0175">Coiled coil</keyword>
<sequence length="361" mass="39075">MEEAGKGKGPASLARSKVIPKAAARVTIGKKGGQEEAAESGAGKEMVEVPCPGREVVVTPSEALVSLETPKKKRGPFGENSLEPPLKKGKSDEEGRETDEEREWGRSVEPPLCHNFIGEFAGEGSKFVVSATEAKRQMIITSDQTSNLFNPVRGDLGLILAGGLATKALEETVERTSTTDLFAQMSNRVLARLLLILNRALRVEEQMIDQTGQLHRKDAKIEALRLQLAVESSKHAALQEEFAVYKSAMSALKADNKALREKLSRADGDKEAAVASSSVAAVQAYKTSLPCRKERLDGIRRAWEGLASTLIQEGEVKAAVLGELDPFPCMAVDPIYKEEGFDLTDDTIQQLFDLLDGISEG</sequence>
<dbReference type="Proteomes" id="UP000236161">
    <property type="component" value="Unassembled WGS sequence"/>
</dbReference>
<accession>A0A2H9ZUB7</accession>
<evidence type="ECO:0000313" key="3">
    <source>
        <dbReference type="EMBL" id="PKA46892.1"/>
    </source>
</evidence>
<proteinExistence type="predicted"/>
<feature type="region of interest" description="Disordered" evidence="2">
    <location>
        <begin position="1"/>
        <end position="106"/>
    </location>
</feature>